<dbReference type="OrthoDB" id="419317at2759"/>
<evidence type="ECO:0000313" key="2">
    <source>
        <dbReference type="EMBL" id="KZV22731.1"/>
    </source>
</evidence>
<feature type="domain" description="Ubiquitin-like" evidence="1">
    <location>
        <begin position="1"/>
        <end position="71"/>
    </location>
</feature>
<dbReference type="GO" id="GO:0043161">
    <property type="term" value="P:proteasome-mediated ubiquitin-dependent protein catabolic process"/>
    <property type="evidence" value="ECO:0007669"/>
    <property type="project" value="TreeGrafter"/>
</dbReference>
<dbReference type="EMBL" id="KV014110">
    <property type="protein sequence ID" value="KZV22731.1"/>
    <property type="molecule type" value="Genomic_DNA"/>
</dbReference>
<dbReference type="Pfam" id="PF00240">
    <property type="entry name" value="ubiquitin"/>
    <property type="match status" value="2"/>
</dbReference>
<dbReference type="CDD" id="cd17039">
    <property type="entry name" value="Ubl_ubiquitin_like"/>
    <property type="match status" value="2"/>
</dbReference>
<dbReference type="PROSITE" id="PS50053">
    <property type="entry name" value="UBIQUITIN_2"/>
    <property type="match status" value="3"/>
</dbReference>
<organism evidence="2 3">
    <name type="scientific">Dorcoceras hygrometricum</name>
    <dbReference type="NCBI Taxonomy" id="472368"/>
    <lineage>
        <taxon>Eukaryota</taxon>
        <taxon>Viridiplantae</taxon>
        <taxon>Streptophyta</taxon>
        <taxon>Embryophyta</taxon>
        <taxon>Tracheophyta</taxon>
        <taxon>Spermatophyta</taxon>
        <taxon>Magnoliopsida</taxon>
        <taxon>eudicotyledons</taxon>
        <taxon>Gunneridae</taxon>
        <taxon>Pentapetalae</taxon>
        <taxon>asterids</taxon>
        <taxon>lamiids</taxon>
        <taxon>Lamiales</taxon>
        <taxon>Gesneriaceae</taxon>
        <taxon>Didymocarpoideae</taxon>
        <taxon>Trichosporeae</taxon>
        <taxon>Loxocarpinae</taxon>
        <taxon>Dorcoceras</taxon>
    </lineage>
</organism>
<gene>
    <name evidence="2" type="ORF">F511_05363</name>
</gene>
<dbReference type="FunFam" id="3.10.20.90:FF:000341">
    <property type="entry name" value="Ubiquitin-like superfamily protein"/>
    <property type="match status" value="1"/>
</dbReference>
<protein>
    <submittedName>
        <fullName evidence="2">Ubiquitin</fullName>
    </submittedName>
</protein>
<name>A0A2Z7ALP3_9LAMI</name>
<dbReference type="PANTHER" id="PTHR10621">
    <property type="entry name" value="UV EXCISION REPAIR PROTEIN RAD23"/>
    <property type="match status" value="1"/>
</dbReference>
<dbReference type="SUPFAM" id="SSF54236">
    <property type="entry name" value="Ubiquitin-like"/>
    <property type="match status" value="3"/>
</dbReference>
<feature type="domain" description="Ubiquitin-like" evidence="1">
    <location>
        <begin position="181"/>
        <end position="262"/>
    </location>
</feature>
<dbReference type="Gene3D" id="3.10.20.90">
    <property type="entry name" value="Phosphatidylinositol 3-kinase Catalytic Subunit, Chain A, domain 1"/>
    <property type="match status" value="3"/>
</dbReference>
<dbReference type="AlphaFoldDB" id="A0A2Z7ALP3"/>
<dbReference type="InterPro" id="IPR000626">
    <property type="entry name" value="Ubiquitin-like_dom"/>
</dbReference>
<dbReference type="GO" id="GO:0043130">
    <property type="term" value="F:ubiquitin binding"/>
    <property type="evidence" value="ECO:0007669"/>
    <property type="project" value="TreeGrafter"/>
</dbReference>
<keyword evidence="3" id="KW-1185">Reference proteome</keyword>
<dbReference type="Proteomes" id="UP000250235">
    <property type="component" value="Unassembled WGS sequence"/>
</dbReference>
<sequence length="264" mass="30016">MDLFFVPKRSKPFFIEVGYFDTVLEIKEKIEKYQGIPVSRQTLSFNGEILQDEFNVHYSEILDRSRIELLIAPDPNVKNEEDLSSSKIHLVLKMPASKGGIRVRMNVTETIRVLKEKVQEIENIPVRRLVIHANGVELHDDRTLKDCGLADNSELDVLVQASPETTSTGSSVHAVIRPRKLRIVILTKHGTNRVPLEVNPWEDVGELRAKLQNLDEEKQLDLPKGGYFFIYKQNVMDEDKSFRWHHVGQGDAIEIFSGTVSGGS</sequence>
<dbReference type="PANTHER" id="PTHR10621:SF38">
    <property type="entry name" value="UBIQUITIN DOMAIN-CONTAINING PROTEIN 7SL RNA1-RELATED"/>
    <property type="match status" value="1"/>
</dbReference>
<dbReference type="GO" id="GO:0070628">
    <property type="term" value="F:proteasome binding"/>
    <property type="evidence" value="ECO:0007669"/>
    <property type="project" value="TreeGrafter"/>
</dbReference>
<dbReference type="GO" id="GO:0005654">
    <property type="term" value="C:nucleoplasm"/>
    <property type="evidence" value="ECO:0007669"/>
    <property type="project" value="TreeGrafter"/>
</dbReference>
<dbReference type="GO" id="GO:0031593">
    <property type="term" value="F:polyubiquitin modification-dependent protein binding"/>
    <property type="evidence" value="ECO:0007669"/>
    <property type="project" value="TreeGrafter"/>
</dbReference>
<dbReference type="GO" id="GO:0005829">
    <property type="term" value="C:cytosol"/>
    <property type="evidence" value="ECO:0007669"/>
    <property type="project" value="TreeGrafter"/>
</dbReference>
<evidence type="ECO:0000259" key="1">
    <source>
        <dbReference type="PROSITE" id="PS50053"/>
    </source>
</evidence>
<dbReference type="SMART" id="SM00213">
    <property type="entry name" value="UBQ"/>
    <property type="match status" value="2"/>
</dbReference>
<reference evidence="2 3" key="1">
    <citation type="journal article" date="2015" name="Proc. Natl. Acad. Sci. U.S.A.">
        <title>The resurrection genome of Boea hygrometrica: A blueprint for survival of dehydration.</title>
        <authorList>
            <person name="Xiao L."/>
            <person name="Yang G."/>
            <person name="Zhang L."/>
            <person name="Yang X."/>
            <person name="Zhao S."/>
            <person name="Ji Z."/>
            <person name="Zhou Q."/>
            <person name="Hu M."/>
            <person name="Wang Y."/>
            <person name="Chen M."/>
            <person name="Xu Y."/>
            <person name="Jin H."/>
            <person name="Xiao X."/>
            <person name="Hu G."/>
            <person name="Bao F."/>
            <person name="Hu Y."/>
            <person name="Wan P."/>
            <person name="Li L."/>
            <person name="Deng X."/>
            <person name="Kuang T."/>
            <person name="Xiang C."/>
            <person name="Zhu J.K."/>
            <person name="Oliver M.J."/>
            <person name="He Y."/>
        </authorList>
    </citation>
    <scope>NUCLEOTIDE SEQUENCE [LARGE SCALE GENOMIC DNA]</scope>
    <source>
        <strain evidence="3">cv. XS01</strain>
    </source>
</reference>
<evidence type="ECO:0000313" key="3">
    <source>
        <dbReference type="Proteomes" id="UP000250235"/>
    </source>
</evidence>
<feature type="domain" description="Ubiquitin-like" evidence="1">
    <location>
        <begin position="88"/>
        <end position="160"/>
    </location>
</feature>
<accession>A0A2Z7ALP3</accession>
<dbReference type="InterPro" id="IPR029071">
    <property type="entry name" value="Ubiquitin-like_domsf"/>
</dbReference>
<proteinExistence type="predicted"/>